<dbReference type="InterPro" id="IPR011042">
    <property type="entry name" value="6-blade_b-propeller_TolB-like"/>
</dbReference>
<feature type="coiled-coil region" evidence="7">
    <location>
        <begin position="132"/>
        <end position="180"/>
    </location>
</feature>
<dbReference type="Proteomes" id="UP000275408">
    <property type="component" value="Unassembled WGS sequence"/>
</dbReference>
<dbReference type="SUPFAM" id="SSF57850">
    <property type="entry name" value="RING/U-box"/>
    <property type="match status" value="1"/>
</dbReference>
<dbReference type="GO" id="GO:0000209">
    <property type="term" value="P:protein polyubiquitination"/>
    <property type="evidence" value="ECO:0007669"/>
    <property type="project" value="TreeGrafter"/>
</dbReference>
<evidence type="ECO:0000256" key="5">
    <source>
        <dbReference type="PROSITE-ProRule" id="PRU00175"/>
    </source>
</evidence>
<evidence type="ECO:0000256" key="3">
    <source>
        <dbReference type="ARBA" id="ARBA00022771"/>
    </source>
</evidence>
<evidence type="ECO:0000256" key="1">
    <source>
        <dbReference type="ARBA" id="ARBA00022723"/>
    </source>
</evidence>
<keyword evidence="4" id="KW-0862">Zinc</keyword>
<dbReference type="InterPro" id="IPR050952">
    <property type="entry name" value="TRIM-NHL_E3_ligases"/>
</dbReference>
<dbReference type="GO" id="GO:0061630">
    <property type="term" value="F:ubiquitin protein ligase activity"/>
    <property type="evidence" value="ECO:0007669"/>
    <property type="project" value="TreeGrafter"/>
</dbReference>
<evidence type="ECO:0000256" key="2">
    <source>
        <dbReference type="ARBA" id="ARBA00022737"/>
    </source>
</evidence>
<dbReference type="PANTHER" id="PTHR24104">
    <property type="entry name" value="E3 UBIQUITIN-PROTEIN LIGASE NHLRC1-RELATED"/>
    <property type="match status" value="1"/>
</dbReference>
<dbReference type="SUPFAM" id="SSF101898">
    <property type="entry name" value="NHL repeat"/>
    <property type="match status" value="1"/>
</dbReference>
<reference evidence="9 10" key="1">
    <citation type="journal article" date="2018" name="Sci. Rep.">
        <title>Comparative analysis of the Pocillopora damicornis genome highlights role of immune system in coral evolution.</title>
        <authorList>
            <person name="Cunning R."/>
            <person name="Bay R.A."/>
            <person name="Gillette P."/>
            <person name="Baker A.C."/>
            <person name="Traylor-Knowles N."/>
        </authorList>
    </citation>
    <scope>NUCLEOTIDE SEQUENCE [LARGE SCALE GENOMIC DNA]</scope>
    <source>
        <strain evidence="9">RSMAS</strain>
        <tissue evidence="9">Whole animal</tissue>
    </source>
</reference>
<dbReference type="SMART" id="SM00184">
    <property type="entry name" value="RING"/>
    <property type="match status" value="1"/>
</dbReference>
<dbReference type="EMBL" id="RCHS01002239">
    <property type="protein sequence ID" value="RMX48816.1"/>
    <property type="molecule type" value="Genomic_DNA"/>
</dbReference>
<dbReference type="InterPro" id="IPR013083">
    <property type="entry name" value="Znf_RING/FYVE/PHD"/>
</dbReference>
<dbReference type="AlphaFoldDB" id="A0A3M6U5G1"/>
<keyword evidence="1" id="KW-0479">Metal-binding</keyword>
<dbReference type="Gene3D" id="3.30.40.10">
    <property type="entry name" value="Zinc/RING finger domain, C3HC4 (zinc finger)"/>
    <property type="match status" value="1"/>
</dbReference>
<proteinExistence type="predicted"/>
<keyword evidence="10" id="KW-1185">Reference proteome</keyword>
<keyword evidence="3 5" id="KW-0863">Zinc-finger</keyword>
<feature type="repeat" description="NHL" evidence="6">
    <location>
        <begin position="499"/>
        <end position="538"/>
    </location>
</feature>
<evidence type="ECO:0000256" key="4">
    <source>
        <dbReference type="ARBA" id="ARBA00022833"/>
    </source>
</evidence>
<gene>
    <name evidence="9" type="ORF">pdam_00001496</name>
</gene>
<protein>
    <recommendedName>
        <fullName evidence="8">RING-type domain-containing protein</fullName>
    </recommendedName>
</protein>
<dbReference type="GO" id="GO:0043161">
    <property type="term" value="P:proteasome-mediated ubiquitin-dependent protein catabolic process"/>
    <property type="evidence" value="ECO:0007669"/>
    <property type="project" value="TreeGrafter"/>
</dbReference>
<dbReference type="Pfam" id="PF13445">
    <property type="entry name" value="zf-RING_UBOX"/>
    <property type="match status" value="1"/>
</dbReference>
<dbReference type="CDD" id="cd05819">
    <property type="entry name" value="NHL"/>
    <property type="match status" value="1"/>
</dbReference>
<feature type="domain" description="RING-type" evidence="8">
    <location>
        <begin position="54"/>
        <end position="98"/>
    </location>
</feature>
<dbReference type="PANTHER" id="PTHR24104:SF25">
    <property type="entry name" value="PROTEIN LIN-41"/>
    <property type="match status" value="1"/>
</dbReference>
<evidence type="ECO:0000313" key="9">
    <source>
        <dbReference type="EMBL" id="RMX48816.1"/>
    </source>
</evidence>
<evidence type="ECO:0000256" key="7">
    <source>
        <dbReference type="SAM" id="Coils"/>
    </source>
</evidence>
<dbReference type="Gene3D" id="2.120.10.30">
    <property type="entry name" value="TolB, C-terminal domain"/>
    <property type="match status" value="1"/>
</dbReference>
<dbReference type="InterPro" id="IPR001841">
    <property type="entry name" value="Znf_RING"/>
</dbReference>
<keyword evidence="2" id="KW-0677">Repeat</keyword>
<dbReference type="PROSITE" id="PS00518">
    <property type="entry name" value="ZF_RING_1"/>
    <property type="match status" value="1"/>
</dbReference>
<dbReference type="OrthoDB" id="9049620at2759"/>
<dbReference type="GO" id="GO:0008270">
    <property type="term" value="F:zinc ion binding"/>
    <property type="evidence" value="ECO:0007669"/>
    <property type="project" value="UniProtKB-KW"/>
</dbReference>
<dbReference type="InterPro" id="IPR001258">
    <property type="entry name" value="NHL_repeat"/>
</dbReference>
<evidence type="ECO:0000259" key="8">
    <source>
        <dbReference type="PROSITE" id="PS50089"/>
    </source>
</evidence>
<sequence length="588" mass="66304">MRDRLSTTVKIYQETNRPFCRVTVLLHQDFKNMATKQSIKLYEVVAAVEHEVSCPVCLEEFLEPKCLPNCAHNVCQECLEEMTCKNSTMTSIECPVCRVESFIPTAGVSAFPKNHLLARLIEKNPSRKAYDNEFIKEALKRSRENLEGLKNAIQEMDVRRNSIKKQAENVKKEIQTAANHVIDIIRDQEQQLLLEVDQYMNNNYPETTFDKQKEKLNNLLAKTSSCVESVEKKKDGDKRGLRQVQHLEELAKVAGIQILSARRKCFRKFELTFTKSDFSLDNAESIFGDLSVKSGEVDSDKHSLAGLNESFSDEKVLKHIDGGSIKVPNFFPFAVTVSKKCGDIAVLDAENKRVHIFDREGNHLTQFLFIFGDFWDITYSHNDEIVVLNRETNSLLHYDRSGNLKRKFPTTPIPKVKFTFLSHDSSGRLFVTSSPRYQELTSETNSCVLVYNVNGKLESVFGEGKLSSPKKAVLLNGELFVPDADSKSVKVFSLQGEFRREIGKGMLEDLAGIAVDSENGRILVCDCEGYAVHVYSKEGTLVRTIRTAAPPVEIALSKDGKKLVVCFDGDKAKCLQILSYSEAVLHTT</sequence>
<keyword evidence="7" id="KW-0175">Coiled coil</keyword>
<dbReference type="PROSITE" id="PS50089">
    <property type="entry name" value="ZF_RING_2"/>
    <property type="match status" value="1"/>
</dbReference>
<dbReference type="InterPro" id="IPR017907">
    <property type="entry name" value="Znf_RING_CS"/>
</dbReference>
<organism evidence="9 10">
    <name type="scientific">Pocillopora damicornis</name>
    <name type="common">Cauliflower coral</name>
    <name type="synonym">Millepora damicornis</name>
    <dbReference type="NCBI Taxonomy" id="46731"/>
    <lineage>
        <taxon>Eukaryota</taxon>
        <taxon>Metazoa</taxon>
        <taxon>Cnidaria</taxon>
        <taxon>Anthozoa</taxon>
        <taxon>Hexacorallia</taxon>
        <taxon>Scleractinia</taxon>
        <taxon>Astrocoeniina</taxon>
        <taxon>Pocilloporidae</taxon>
        <taxon>Pocillopora</taxon>
    </lineage>
</organism>
<dbReference type="PROSITE" id="PS51125">
    <property type="entry name" value="NHL"/>
    <property type="match status" value="1"/>
</dbReference>
<name>A0A3M6U5G1_POCDA</name>
<evidence type="ECO:0000313" key="10">
    <source>
        <dbReference type="Proteomes" id="UP000275408"/>
    </source>
</evidence>
<comment type="caution">
    <text evidence="9">The sequence shown here is derived from an EMBL/GenBank/DDBJ whole genome shotgun (WGS) entry which is preliminary data.</text>
</comment>
<dbReference type="InterPro" id="IPR027370">
    <property type="entry name" value="Znf-RING_euk"/>
</dbReference>
<accession>A0A3M6U5G1</accession>
<evidence type="ECO:0000256" key="6">
    <source>
        <dbReference type="PROSITE-ProRule" id="PRU00504"/>
    </source>
</evidence>